<dbReference type="VEuPathDB" id="ToxoDB:NCLIV_054560"/>
<dbReference type="AlphaFoldDB" id="F0VMT5"/>
<dbReference type="GO" id="GO:0030544">
    <property type="term" value="F:Hsp70 protein binding"/>
    <property type="evidence" value="ECO:0007669"/>
    <property type="project" value="TreeGrafter"/>
</dbReference>
<reference evidence="3" key="1">
    <citation type="journal article" date="2012" name="PLoS Pathog.">
        <title>Comparative genomics of the apicomplexan parasites Toxoplasma gondii and Neospora caninum: Coccidia differing in host range and transmission strategy.</title>
        <authorList>
            <person name="Reid A.J."/>
            <person name="Vermont S.J."/>
            <person name="Cotton J.A."/>
            <person name="Harris D."/>
            <person name="Hill-Cawthorne G.A."/>
            <person name="Konen-Waisman S."/>
            <person name="Latham S.M."/>
            <person name="Mourier T."/>
            <person name="Norton R."/>
            <person name="Quail M.A."/>
            <person name="Sanders M."/>
            <person name="Shanmugam D."/>
            <person name="Sohal A."/>
            <person name="Wasmuth J.D."/>
            <person name="Brunk B."/>
            <person name="Grigg M.E."/>
            <person name="Howard J.C."/>
            <person name="Parkinson J."/>
            <person name="Roos D.S."/>
            <person name="Trees A.J."/>
            <person name="Berriman M."/>
            <person name="Pain A."/>
            <person name="Wastling J.M."/>
        </authorList>
    </citation>
    <scope>NUCLEOTIDE SEQUENCE [LARGE SCALE GENOMIC DNA]</scope>
    <source>
        <strain evidence="3">Liverpool</strain>
    </source>
</reference>
<gene>
    <name evidence="2" type="ORF">NCLIV_054560</name>
</gene>
<accession>F0VMT5</accession>
<dbReference type="EMBL" id="FR823392">
    <property type="protein sequence ID" value="CBZ55031.1"/>
    <property type="molecule type" value="Genomic_DNA"/>
</dbReference>
<dbReference type="Pfam" id="PF10274">
    <property type="entry name" value="ParcG"/>
    <property type="match status" value="1"/>
</dbReference>
<feature type="region of interest" description="Disordered" evidence="1">
    <location>
        <begin position="41"/>
        <end position="61"/>
    </location>
</feature>
<dbReference type="InterPro" id="IPR016024">
    <property type="entry name" value="ARM-type_fold"/>
</dbReference>
<sequence length="260" mass="29316">MQATHRLAPGAELALADFQKKIVDPEHKRKEKALGLWPVNPESPFGNFPKEKGGPGSPHKNQVAAALSQTITTPLVRFNAREKRFLRKGSGNRVLWKIDFALLDYQYFLPLFFDGIREKEDPYRFLAVQGVYDLLQGAPQKILPVIPQLVIPIKKALDTRDSEIIATTLKILQALVLSGILREDIGKALLPYYRQILPCFNLLINNHKNIGDKICYGQRRGCDLGDLIEETLHILELNGGPDAFINIKYMIPTYESCVVN</sequence>
<dbReference type="InParanoid" id="F0VMT5"/>
<name>F0VMT5_NEOCL</name>
<dbReference type="eggNOG" id="KOG3961">
    <property type="taxonomic scope" value="Eukaryota"/>
</dbReference>
<evidence type="ECO:0000256" key="1">
    <source>
        <dbReference type="SAM" id="MobiDB-lite"/>
    </source>
</evidence>
<evidence type="ECO:0000313" key="3">
    <source>
        <dbReference type="Proteomes" id="UP000007494"/>
    </source>
</evidence>
<dbReference type="Proteomes" id="UP000007494">
    <property type="component" value="Chromosome XI"/>
</dbReference>
<proteinExistence type="predicted"/>
<dbReference type="OMA" id="INGPIHE"/>
<dbReference type="SUPFAM" id="SSF48371">
    <property type="entry name" value="ARM repeat"/>
    <property type="match status" value="1"/>
</dbReference>
<dbReference type="PANTHER" id="PTHR21207">
    <property type="entry name" value="PARKIN COREGULATED GENE PROTEIN PARK2 COREGULATED"/>
    <property type="match status" value="1"/>
</dbReference>
<dbReference type="PANTHER" id="PTHR21207:SF2">
    <property type="entry name" value="PARKIN COREGULATED GENE PROTEIN"/>
    <property type="match status" value="1"/>
</dbReference>
<dbReference type="OrthoDB" id="429500at2759"/>
<dbReference type="GO" id="GO:0051879">
    <property type="term" value="F:Hsp90 protein binding"/>
    <property type="evidence" value="ECO:0007669"/>
    <property type="project" value="TreeGrafter"/>
</dbReference>
<evidence type="ECO:0000313" key="2">
    <source>
        <dbReference type="EMBL" id="CBZ55031.1"/>
    </source>
</evidence>
<organism evidence="2 3">
    <name type="scientific">Neospora caninum (strain Liverpool)</name>
    <dbReference type="NCBI Taxonomy" id="572307"/>
    <lineage>
        <taxon>Eukaryota</taxon>
        <taxon>Sar</taxon>
        <taxon>Alveolata</taxon>
        <taxon>Apicomplexa</taxon>
        <taxon>Conoidasida</taxon>
        <taxon>Coccidia</taxon>
        <taxon>Eucoccidiorida</taxon>
        <taxon>Eimeriorina</taxon>
        <taxon>Sarcocystidae</taxon>
        <taxon>Neospora</taxon>
    </lineage>
</organism>
<protein>
    <submittedName>
        <fullName evidence="2">Uncharacterized protein</fullName>
    </submittedName>
</protein>
<keyword evidence="3" id="KW-1185">Reference proteome</keyword>
<dbReference type="GeneID" id="13446746"/>
<dbReference type="InterPro" id="IPR019399">
    <property type="entry name" value="Parkin_co-regulated_protein"/>
</dbReference>
<dbReference type="RefSeq" id="XP_003885059.1">
    <property type="nucleotide sequence ID" value="XM_003885010.1"/>
</dbReference>